<dbReference type="AlphaFoldDB" id="K1Y7A6"/>
<feature type="compositionally biased region" description="Basic and acidic residues" evidence="1">
    <location>
        <begin position="372"/>
        <end position="392"/>
    </location>
</feature>
<feature type="compositionally biased region" description="Acidic residues" evidence="1">
    <location>
        <begin position="393"/>
        <end position="409"/>
    </location>
</feature>
<gene>
    <name evidence="3" type="ORF">MBM_00142</name>
</gene>
<dbReference type="SUPFAM" id="SSF57850">
    <property type="entry name" value="RING/U-box"/>
    <property type="match status" value="1"/>
</dbReference>
<sequence>MTDTGESRTTVIETLQEPYVCNSCIESIPAHRARVSCHSCPAHHLCANCHVIKNFIPPHAGSHSTMVFRQSGLVVPLPPGFAPRSAPALPPRNSNPRESPRPEAKMTEMPTANWGALWSVLKAPLEKKDKRGQKASANKQQAEMLQETAEGGETSPITHEDIEDIPPSSPKSVGAGIDSEDTDAAPSHPRPASWEPLFEDDATTPTPIFVALMSTIFSHLDPMHTGFLNPEVYSGFLDAQGTDPSLNTWRTALGKSGGEHDSKEVADLELSLYFTDLAVSHRLHVRTRDPSELPDVDLDAPPRSAAKIRSSMRFSANMPMLDRQGFIAVCAIEYLRDPTGAQARLQAAVDAYGIWPELGPVPREILPAEAAPPRDVREGEKEKDGEGESGEKEEVEEVVEEEEKEEEATGSEMGAGHSPLPPITSLNLKGGEKKIEALLKGNAESEEQHKQQEKEEEEDKGIVSVPAPAPAARESSVEQPDEKSTAVVSLPQSQSQSQIKKEKKEKEEKKASEDDIYEA</sequence>
<accession>K1Y7A6</accession>
<dbReference type="HOGENOM" id="CLU_501687_0_0_1"/>
<keyword evidence="4" id="KW-1185">Reference proteome</keyword>
<name>K1Y7A6_MARBU</name>
<dbReference type="Proteomes" id="UP000006753">
    <property type="component" value="Unassembled WGS sequence"/>
</dbReference>
<dbReference type="Pfam" id="PF24355">
    <property type="entry name" value="DUF7514"/>
    <property type="match status" value="1"/>
</dbReference>
<organism evidence="3 4">
    <name type="scientific">Marssonina brunnea f. sp. multigermtubi (strain MB_m1)</name>
    <name type="common">Marssonina leaf spot fungus</name>
    <dbReference type="NCBI Taxonomy" id="1072389"/>
    <lineage>
        <taxon>Eukaryota</taxon>
        <taxon>Fungi</taxon>
        <taxon>Dikarya</taxon>
        <taxon>Ascomycota</taxon>
        <taxon>Pezizomycotina</taxon>
        <taxon>Leotiomycetes</taxon>
        <taxon>Helotiales</taxon>
        <taxon>Drepanopezizaceae</taxon>
        <taxon>Drepanopeziza</taxon>
    </lineage>
</organism>
<dbReference type="OrthoDB" id="7873042at2759"/>
<dbReference type="EMBL" id="JH921428">
    <property type="protein sequence ID" value="EKD21029.1"/>
    <property type="molecule type" value="Genomic_DNA"/>
</dbReference>
<evidence type="ECO:0000259" key="2">
    <source>
        <dbReference type="Pfam" id="PF24355"/>
    </source>
</evidence>
<evidence type="ECO:0000256" key="1">
    <source>
        <dbReference type="SAM" id="MobiDB-lite"/>
    </source>
</evidence>
<feature type="domain" description="DUF7514" evidence="2">
    <location>
        <begin position="197"/>
        <end position="369"/>
    </location>
</feature>
<dbReference type="OMA" id="LCANCYV"/>
<proteinExistence type="predicted"/>
<reference evidence="3 4" key="1">
    <citation type="journal article" date="2012" name="BMC Genomics">
        <title>Sequencing the genome of Marssonina brunnea reveals fungus-poplar co-evolution.</title>
        <authorList>
            <person name="Zhu S."/>
            <person name="Cao Y.-Z."/>
            <person name="Jiang C."/>
            <person name="Tan B.-Y."/>
            <person name="Wang Z."/>
            <person name="Feng S."/>
            <person name="Zhang L."/>
            <person name="Su X.-H."/>
            <person name="Brejova B."/>
            <person name="Vinar T."/>
            <person name="Xu M."/>
            <person name="Wang M.-X."/>
            <person name="Zhang S.-G."/>
            <person name="Huang M.-R."/>
            <person name="Wu R."/>
            <person name="Zhou Y."/>
        </authorList>
    </citation>
    <scope>NUCLEOTIDE SEQUENCE [LARGE SCALE GENOMIC DNA]</scope>
    <source>
        <strain evidence="3 4">MB_m1</strain>
    </source>
</reference>
<feature type="compositionally biased region" description="Basic and acidic residues" evidence="1">
    <location>
        <begin position="499"/>
        <end position="513"/>
    </location>
</feature>
<dbReference type="InterPro" id="IPR055936">
    <property type="entry name" value="DUF7514"/>
</dbReference>
<dbReference type="RefSeq" id="XP_007288031.1">
    <property type="nucleotide sequence ID" value="XM_007287969.1"/>
</dbReference>
<protein>
    <recommendedName>
        <fullName evidence="2">DUF7514 domain-containing protein</fullName>
    </recommendedName>
</protein>
<dbReference type="GeneID" id="18756077"/>
<feature type="region of interest" description="Disordered" evidence="1">
    <location>
        <begin position="127"/>
        <end position="200"/>
    </location>
</feature>
<feature type="region of interest" description="Disordered" evidence="1">
    <location>
        <begin position="84"/>
        <end position="108"/>
    </location>
</feature>
<evidence type="ECO:0000313" key="3">
    <source>
        <dbReference type="EMBL" id="EKD21029.1"/>
    </source>
</evidence>
<dbReference type="eggNOG" id="ENOG502S6WB">
    <property type="taxonomic scope" value="Eukaryota"/>
</dbReference>
<feature type="region of interest" description="Disordered" evidence="1">
    <location>
        <begin position="364"/>
        <end position="519"/>
    </location>
</feature>
<evidence type="ECO:0000313" key="4">
    <source>
        <dbReference type="Proteomes" id="UP000006753"/>
    </source>
</evidence>
<dbReference type="KEGG" id="mbe:MBM_00142"/>
<dbReference type="InParanoid" id="K1Y7A6"/>